<evidence type="ECO:0000313" key="1">
    <source>
        <dbReference type="EMBL" id="CAD7404218.1"/>
    </source>
</evidence>
<dbReference type="AlphaFoldDB" id="A0A7R9H144"/>
<proteinExistence type="predicted"/>
<sequence>MYDLVGDDTYDLVSDDTHDLVGDDTHDLVGDDTHDLVVDDTYDLVSDDTYDLVSDMHDLVGDDTYDLVSDDMHDLVSDDMHDLVGDMYDLVSDMYDLVGDDMHDLVGDDMHDLVSDDTHDLVGDDTHDLVSDDTHDLVGDDTYDLVGDVTHDLVIYDIHDLVGDDTYDLVLQEFDHPWNLLSNPQGYFSQMVEQTGSTMETSLRKVAEERQGRHTKVGLRWRGYVMKMGKDKEYKGNDDGHVERQQRRPRKNCEFIDHPLLLDGSTSDAGVQTSVRSERRLIRVDLCTKTSRCFLRARVEELARAGGDLVHRGLRAVIDVVKLVARVDAHLLYDVGLLADLEHALFVLCRFV</sequence>
<protein>
    <submittedName>
        <fullName evidence="1">Uncharacterized protein</fullName>
    </submittedName>
</protein>
<name>A0A7R9H144_TIMPO</name>
<dbReference type="EMBL" id="OD002104">
    <property type="protein sequence ID" value="CAD7404218.1"/>
    <property type="molecule type" value="Genomic_DNA"/>
</dbReference>
<reference evidence="1" key="1">
    <citation type="submission" date="2020-11" db="EMBL/GenBank/DDBJ databases">
        <authorList>
            <person name="Tran Van P."/>
        </authorList>
    </citation>
    <scope>NUCLEOTIDE SEQUENCE</scope>
</reference>
<organism evidence="1">
    <name type="scientific">Timema poppense</name>
    <name type="common">Walking stick</name>
    <dbReference type="NCBI Taxonomy" id="170557"/>
    <lineage>
        <taxon>Eukaryota</taxon>
        <taxon>Metazoa</taxon>
        <taxon>Ecdysozoa</taxon>
        <taxon>Arthropoda</taxon>
        <taxon>Hexapoda</taxon>
        <taxon>Insecta</taxon>
        <taxon>Pterygota</taxon>
        <taxon>Neoptera</taxon>
        <taxon>Polyneoptera</taxon>
        <taxon>Phasmatodea</taxon>
        <taxon>Timematodea</taxon>
        <taxon>Timematoidea</taxon>
        <taxon>Timematidae</taxon>
        <taxon>Timema</taxon>
    </lineage>
</organism>
<gene>
    <name evidence="1" type="ORF">TPSB3V08_LOCUS4389</name>
</gene>
<accession>A0A7R9H144</accession>